<dbReference type="AlphaFoldDB" id="A0A7W5DPK6"/>
<keyword evidence="2 6" id="KW-0560">Oxidoreductase</keyword>
<dbReference type="SUPFAM" id="SSF51735">
    <property type="entry name" value="NAD(P)-binding Rossmann-fold domains"/>
    <property type="match status" value="1"/>
</dbReference>
<comment type="similarity">
    <text evidence="1 4">Belongs to the UDP-glucose/GDP-mannose dehydrogenase family.</text>
</comment>
<dbReference type="PIRSF" id="PIRSF500136">
    <property type="entry name" value="UDP_ManNAc_DH"/>
    <property type="match status" value="1"/>
</dbReference>
<dbReference type="InterPro" id="IPR001732">
    <property type="entry name" value="UDP-Glc/GDP-Man_DH_N"/>
</dbReference>
<evidence type="ECO:0000256" key="4">
    <source>
        <dbReference type="PIRNR" id="PIRNR000124"/>
    </source>
</evidence>
<dbReference type="Gene3D" id="3.40.50.720">
    <property type="entry name" value="NAD(P)-binding Rossmann-like Domain"/>
    <property type="match status" value="2"/>
</dbReference>
<sequence length="428" mass="46699">MGIKIGIIGLGYVGLPLARLFATKYPVIGFDVNQARVDALMNGIDATLEVDSNILQSALVSQAPSMGSKGLFCTSNLEDIRDCTYFIVTVPTPVDVHNNPDLTPLVKASETVGKVIKKGDIVIYESTVYPGVTEETCVPVVEKISGLTFNKDFFAGYSPERINPGDKEHTVERIKKVTSGSTAETGAKVDALYCSVIVAGTHLAPSIRVAEAAKVIENSQRDINIAFVNELAKIFNRMGIDTQAVLEAAATKWNFLPFKPGLVGGHCIGVDPYYLAQKAQEYGYHPEIILAGRRMNDGMGEYVANQVVHLMLKKKIQVMGSSVLLLGFTFKENCPDVRNTKVIDIARTLHEYSAQVTIYDPWVDPQEVQKAYHVAISTDIPDQKYDAIILAVAHNSFATLNLSALVKENGIIYDVKGMLDTDLVDGRL</sequence>
<dbReference type="InterPro" id="IPR008927">
    <property type="entry name" value="6-PGluconate_DH-like_C_sf"/>
</dbReference>
<evidence type="ECO:0000313" key="7">
    <source>
        <dbReference type="Proteomes" id="UP000544222"/>
    </source>
</evidence>
<dbReference type="SMART" id="SM00984">
    <property type="entry name" value="UDPG_MGDP_dh_C"/>
    <property type="match status" value="1"/>
</dbReference>
<protein>
    <submittedName>
        <fullName evidence="6">UDP-N-acetyl-D-galactosamine dehydrogenase</fullName>
        <ecNumber evidence="6">1.1.1.-</ecNumber>
    </submittedName>
</protein>
<dbReference type="PIRSF" id="PIRSF000124">
    <property type="entry name" value="UDPglc_GDPman_dh"/>
    <property type="match status" value="1"/>
</dbReference>
<dbReference type="InterPro" id="IPR036291">
    <property type="entry name" value="NAD(P)-bd_dom_sf"/>
</dbReference>
<name>A0A7W5DPK6_9PORP</name>
<gene>
    <name evidence="6" type="ORF">FHX64_000116</name>
</gene>
<evidence type="ECO:0000256" key="3">
    <source>
        <dbReference type="ARBA" id="ARBA00023027"/>
    </source>
</evidence>
<reference evidence="6 7" key="1">
    <citation type="submission" date="2020-08" db="EMBL/GenBank/DDBJ databases">
        <title>Genomic Encyclopedia of Type Strains, Phase IV (KMG-IV): sequencing the most valuable type-strain genomes for metagenomic binning, comparative biology and taxonomic classification.</title>
        <authorList>
            <person name="Goeker M."/>
        </authorList>
    </citation>
    <scope>NUCLEOTIDE SEQUENCE [LARGE SCALE GENOMIC DNA]</scope>
    <source>
        <strain evidence="6 7">DSM 27471</strain>
    </source>
</reference>
<evidence type="ECO:0000256" key="1">
    <source>
        <dbReference type="ARBA" id="ARBA00006601"/>
    </source>
</evidence>
<evidence type="ECO:0000313" key="6">
    <source>
        <dbReference type="EMBL" id="MBB3185953.1"/>
    </source>
</evidence>
<comment type="caution">
    <text evidence="6">The sequence shown here is derived from an EMBL/GenBank/DDBJ whole genome shotgun (WGS) entry which is preliminary data.</text>
</comment>
<feature type="domain" description="UDP-glucose/GDP-mannose dehydrogenase C-terminal" evidence="5">
    <location>
        <begin position="324"/>
        <end position="421"/>
    </location>
</feature>
<dbReference type="InterPro" id="IPR036220">
    <property type="entry name" value="UDP-Glc/GDP-Man_DH_C_sf"/>
</dbReference>
<proteinExistence type="inferred from homology"/>
<dbReference type="Pfam" id="PF03721">
    <property type="entry name" value="UDPG_MGDP_dh_N"/>
    <property type="match status" value="1"/>
</dbReference>
<dbReference type="EC" id="1.1.1.-" evidence="6"/>
<dbReference type="PANTHER" id="PTHR43491">
    <property type="entry name" value="UDP-N-ACETYL-D-MANNOSAMINE DEHYDROGENASE"/>
    <property type="match status" value="1"/>
</dbReference>
<dbReference type="InterPro" id="IPR014026">
    <property type="entry name" value="UDP-Glc/GDP-Man_DH_dimer"/>
</dbReference>
<dbReference type="SUPFAM" id="SSF48179">
    <property type="entry name" value="6-phosphogluconate dehydrogenase C-terminal domain-like"/>
    <property type="match status" value="1"/>
</dbReference>
<dbReference type="InterPro" id="IPR017476">
    <property type="entry name" value="UDP-Glc/GDP-Man"/>
</dbReference>
<dbReference type="Pfam" id="PF03720">
    <property type="entry name" value="UDPG_MGDP_dh_C"/>
    <property type="match status" value="1"/>
</dbReference>
<dbReference type="GO" id="GO:0016616">
    <property type="term" value="F:oxidoreductase activity, acting on the CH-OH group of donors, NAD or NADP as acceptor"/>
    <property type="evidence" value="ECO:0007669"/>
    <property type="project" value="InterPro"/>
</dbReference>
<keyword evidence="3" id="KW-0520">NAD</keyword>
<evidence type="ECO:0000256" key="2">
    <source>
        <dbReference type="ARBA" id="ARBA00023002"/>
    </source>
</evidence>
<dbReference type="Pfam" id="PF00984">
    <property type="entry name" value="UDPG_MGDP_dh"/>
    <property type="match status" value="1"/>
</dbReference>
<dbReference type="GO" id="GO:0016628">
    <property type="term" value="F:oxidoreductase activity, acting on the CH-CH group of donors, NAD or NADP as acceptor"/>
    <property type="evidence" value="ECO:0007669"/>
    <property type="project" value="InterPro"/>
</dbReference>
<keyword evidence="7" id="KW-1185">Reference proteome</keyword>
<dbReference type="InterPro" id="IPR028359">
    <property type="entry name" value="UDP_ManNAc/GlcNAc_DH"/>
</dbReference>
<dbReference type="SUPFAM" id="SSF52413">
    <property type="entry name" value="UDP-glucose/GDP-mannose dehydrogenase C-terminal domain"/>
    <property type="match status" value="1"/>
</dbReference>
<dbReference type="Proteomes" id="UP000544222">
    <property type="component" value="Unassembled WGS sequence"/>
</dbReference>
<dbReference type="GO" id="GO:0000271">
    <property type="term" value="P:polysaccharide biosynthetic process"/>
    <property type="evidence" value="ECO:0007669"/>
    <property type="project" value="InterPro"/>
</dbReference>
<dbReference type="InterPro" id="IPR014027">
    <property type="entry name" value="UDP-Glc/GDP-Man_DH_C"/>
</dbReference>
<organism evidence="6 7">
    <name type="scientific">Microbacter margulisiae</name>
    <dbReference type="NCBI Taxonomy" id="1350067"/>
    <lineage>
        <taxon>Bacteria</taxon>
        <taxon>Pseudomonadati</taxon>
        <taxon>Bacteroidota</taxon>
        <taxon>Bacteroidia</taxon>
        <taxon>Bacteroidales</taxon>
        <taxon>Porphyromonadaceae</taxon>
        <taxon>Microbacter</taxon>
    </lineage>
</organism>
<dbReference type="GO" id="GO:0051287">
    <property type="term" value="F:NAD binding"/>
    <property type="evidence" value="ECO:0007669"/>
    <property type="project" value="InterPro"/>
</dbReference>
<evidence type="ECO:0000259" key="5">
    <source>
        <dbReference type="SMART" id="SM00984"/>
    </source>
</evidence>
<dbReference type="NCBIfam" id="TIGR03026">
    <property type="entry name" value="NDP-sugDHase"/>
    <property type="match status" value="1"/>
</dbReference>
<dbReference type="EMBL" id="JACHYB010000001">
    <property type="protein sequence ID" value="MBB3185953.1"/>
    <property type="molecule type" value="Genomic_DNA"/>
</dbReference>
<accession>A0A7W5DPK6</accession>
<dbReference type="RefSeq" id="WP_183411893.1">
    <property type="nucleotide sequence ID" value="NZ_JACHYB010000001.1"/>
</dbReference>
<dbReference type="PANTHER" id="PTHR43491:SF2">
    <property type="entry name" value="UDP-N-ACETYL-D-MANNOSAMINE DEHYDROGENASE"/>
    <property type="match status" value="1"/>
</dbReference>